<keyword evidence="2" id="KW-1185">Reference proteome</keyword>
<organism evidence="1 2">
    <name type="scientific">Tritrichomonas musculus</name>
    <dbReference type="NCBI Taxonomy" id="1915356"/>
    <lineage>
        <taxon>Eukaryota</taxon>
        <taxon>Metamonada</taxon>
        <taxon>Parabasalia</taxon>
        <taxon>Tritrichomonadida</taxon>
        <taxon>Tritrichomonadidae</taxon>
        <taxon>Tritrichomonas</taxon>
    </lineage>
</organism>
<reference evidence="1 2" key="1">
    <citation type="submission" date="2024-04" db="EMBL/GenBank/DDBJ databases">
        <title>Tritrichomonas musculus Genome.</title>
        <authorList>
            <person name="Alves-Ferreira E."/>
            <person name="Grigg M."/>
            <person name="Lorenzi H."/>
            <person name="Galac M."/>
        </authorList>
    </citation>
    <scope>NUCLEOTIDE SEQUENCE [LARGE SCALE GENOMIC DNA]</scope>
    <source>
        <strain evidence="1 2">EAF2021</strain>
    </source>
</reference>
<protein>
    <submittedName>
        <fullName evidence="1">Uncharacterized protein</fullName>
    </submittedName>
</protein>
<sequence>MGAIPSSDFRHFCQFFFLLNRNAYANACNFLPKIPIRTIYDNYSSIRHQKNDELCNVDSIQSLLSNNYQFEDEEKNSVEHITLAGDAASIKRMIESGNSAIYTYLAVPLKKKRNH</sequence>
<comment type="caution">
    <text evidence="1">The sequence shown here is derived from an EMBL/GenBank/DDBJ whole genome shotgun (WGS) entry which is preliminary data.</text>
</comment>
<evidence type="ECO:0000313" key="1">
    <source>
        <dbReference type="EMBL" id="KAK8894120.1"/>
    </source>
</evidence>
<dbReference type="EMBL" id="JAPFFF010000003">
    <property type="protein sequence ID" value="KAK8894120.1"/>
    <property type="molecule type" value="Genomic_DNA"/>
</dbReference>
<gene>
    <name evidence="1" type="ORF">M9Y10_022552</name>
</gene>
<evidence type="ECO:0000313" key="2">
    <source>
        <dbReference type="Proteomes" id="UP001470230"/>
    </source>
</evidence>
<dbReference type="Proteomes" id="UP001470230">
    <property type="component" value="Unassembled WGS sequence"/>
</dbReference>
<name>A0ABR2KSK1_9EUKA</name>
<accession>A0ABR2KSK1</accession>
<proteinExistence type="predicted"/>